<evidence type="ECO:0000313" key="1">
    <source>
        <dbReference type="EMBL" id="SSX29439.1"/>
    </source>
</evidence>
<gene>
    <name evidence="1" type="primary">CSON001287</name>
</gene>
<protein>
    <submittedName>
        <fullName evidence="1">CSON001287 protein</fullName>
    </submittedName>
</protein>
<sequence>MKEKLKDLIESDEQKMMMVCYNQNFHDHVREFTCGKMYYRTFYLDEKRDALYVGAIEKINVQGHMITCIQ</sequence>
<accession>A0A336MKD2</accession>
<organism evidence="1">
    <name type="scientific">Culicoides sonorensis</name>
    <name type="common">Biting midge</name>
    <dbReference type="NCBI Taxonomy" id="179676"/>
    <lineage>
        <taxon>Eukaryota</taxon>
        <taxon>Metazoa</taxon>
        <taxon>Ecdysozoa</taxon>
        <taxon>Arthropoda</taxon>
        <taxon>Hexapoda</taxon>
        <taxon>Insecta</taxon>
        <taxon>Pterygota</taxon>
        <taxon>Neoptera</taxon>
        <taxon>Endopterygota</taxon>
        <taxon>Diptera</taxon>
        <taxon>Nematocera</taxon>
        <taxon>Chironomoidea</taxon>
        <taxon>Ceratopogonidae</taxon>
        <taxon>Ceratopogoninae</taxon>
        <taxon>Culicoides</taxon>
        <taxon>Monoculicoides</taxon>
    </lineage>
</organism>
<dbReference type="VEuPathDB" id="VectorBase:CSON001287"/>
<name>A0A336MKD2_CULSO</name>
<dbReference type="AlphaFoldDB" id="A0A336MKD2"/>
<reference evidence="1" key="1">
    <citation type="submission" date="2018-07" db="EMBL/GenBank/DDBJ databases">
        <authorList>
            <person name="Quirk P.G."/>
            <person name="Krulwich T.A."/>
        </authorList>
    </citation>
    <scope>NUCLEOTIDE SEQUENCE</scope>
</reference>
<proteinExistence type="predicted"/>
<dbReference type="EMBL" id="UFQT01001197">
    <property type="protein sequence ID" value="SSX29439.1"/>
    <property type="molecule type" value="Genomic_DNA"/>
</dbReference>